<evidence type="ECO:0000256" key="4">
    <source>
        <dbReference type="SAM" id="SignalP"/>
    </source>
</evidence>
<evidence type="ECO:0000256" key="2">
    <source>
        <dbReference type="ARBA" id="ARBA00005695"/>
    </source>
</evidence>
<dbReference type="InterPro" id="IPR039424">
    <property type="entry name" value="SBP_5"/>
</dbReference>
<protein>
    <submittedName>
        <fullName evidence="6">ABC transporter substrate-binding protein</fullName>
    </submittedName>
</protein>
<dbReference type="PANTHER" id="PTHR30290:SF34">
    <property type="entry name" value="ABC TRANSPORTER, PERIPLASMIC OLIGO-PEPTIDE BINDING PROTEIN, PUTATIVE-RELATED"/>
    <property type="match status" value="1"/>
</dbReference>
<dbReference type="PIRSF" id="PIRSF002741">
    <property type="entry name" value="MppA"/>
    <property type="match status" value="1"/>
</dbReference>
<dbReference type="GO" id="GO:0030288">
    <property type="term" value="C:outer membrane-bounded periplasmic space"/>
    <property type="evidence" value="ECO:0007669"/>
    <property type="project" value="UniProtKB-ARBA"/>
</dbReference>
<dbReference type="Pfam" id="PF00496">
    <property type="entry name" value="SBP_bac_5"/>
    <property type="match status" value="1"/>
</dbReference>
<dbReference type="Gene3D" id="3.10.105.10">
    <property type="entry name" value="Dipeptide-binding Protein, Domain 3"/>
    <property type="match status" value="1"/>
</dbReference>
<dbReference type="SUPFAM" id="SSF53850">
    <property type="entry name" value="Periplasmic binding protein-like II"/>
    <property type="match status" value="1"/>
</dbReference>
<proteinExistence type="inferred from homology"/>
<dbReference type="Proteomes" id="UP000318801">
    <property type="component" value="Unassembled WGS sequence"/>
</dbReference>
<accession>A0A506U6M8</accession>
<dbReference type="CDD" id="cd08512">
    <property type="entry name" value="PBP2_NikA_DppA_OppA_like_7"/>
    <property type="match status" value="1"/>
</dbReference>
<sequence length="533" mass="58685">MKMISKAALAAGVALLISTSALPALAKTPDNMLVMALRIDDLITMDPAQSFEFSAGEISNNIYQFLVAFDPLDLKKGFQPSIADSWDVSEDGKTITFKIKDGLKFASGNPLTAKDVEFSLRRAVLLDKTPSFILTQFGFTADNVDETLVATDDTTFKMTTDKPYAVSFVLNCLTANIASILDSKEVMSHEVDGDMGNGWLRDHSAGSGPYELTSWKPNESVTLSFNKNYTGDKPAMERVIIRNVMESASQRLMLEKGDIDIARNLTPEDIAAVKDEDGLKVDSELRGRLMYWSANQKGDVLSNPKVVEAMKYLTDYKGMQDSFLQGQYTTHQTYLPATYLGAIDDAPYSLDVAKGKELLAEAGYPDGFPLTIIVRDAQERIDIAQSLQNTWGQAGIKVDLLVGTGAQTLDKYRSRDFDVYVGAWGPDYADPNTNASTFAANPDNSQEAGNTGYLAWRNSWDIPEYTKLTEAATIENDTAKRAAMYEDEQRQFLKDSPFGIMFQQIEQAAMSDKVKDFSMGAAVSSAAFWPVTK</sequence>
<evidence type="ECO:0000313" key="7">
    <source>
        <dbReference type="Proteomes" id="UP000318801"/>
    </source>
</evidence>
<keyword evidence="7" id="KW-1185">Reference proteome</keyword>
<reference evidence="6 7" key="1">
    <citation type="submission" date="2019-06" db="EMBL/GenBank/DDBJ databases">
        <authorList>
            <person name="Li M."/>
        </authorList>
    </citation>
    <scope>NUCLEOTIDE SEQUENCE [LARGE SCALE GENOMIC DNA]</scope>
    <source>
        <strain evidence="6 7">BGMRC2036</strain>
    </source>
</reference>
<dbReference type="Gene3D" id="3.40.190.10">
    <property type="entry name" value="Periplasmic binding protein-like II"/>
    <property type="match status" value="1"/>
</dbReference>
<name>A0A506U6M8_9HYPH</name>
<dbReference type="EMBL" id="VHLG01000010">
    <property type="protein sequence ID" value="TPW29158.1"/>
    <property type="molecule type" value="Genomic_DNA"/>
</dbReference>
<comment type="caution">
    <text evidence="6">The sequence shown here is derived from an EMBL/GenBank/DDBJ whole genome shotgun (WGS) entry which is preliminary data.</text>
</comment>
<dbReference type="GO" id="GO:1904680">
    <property type="term" value="F:peptide transmembrane transporter activity"/>
    <property type="evidence" value="ECO:0007669"/>
    <property type="project" value="TreeGrafter"/>
</dbReference>
<dbReference type="RefSeq" id="WP_141149833.1">
    <property type="nucleotide sequence ID" value="NZ_VHLG01000010.1"/>
</dbReference>
<dbReference type="AlphaFoldDB" id="A0A506U6M8"/>
<organism evidence="6 7">
    <name type="scientific">Martelella alba</name>
    <dbReference type="NCBI Taxonomy" id="2590451"/>
    <lineage>
        <taxon>Bacteria</taxon>
        <taxon>Pseudomonadati</taxon>
        <taxon>Pseudomonadota</taxon>
        <taxon>Alphaproteobacteria</taxon>
        <taxon>Hyphomicrobiales</taxon>
        <taxon>Aurantimonadaceae</taxon>
        <taxon>Martelella</taxon>
    </lineage>
</organism>
<dbReference type="Gene3D" id="3.90.76.10">
    <property type="entry name" value="Dipeptide-binding Protein, Domain 1"/>
    <property type="match status" value="1"/>
</dbReference>
<dbReference type="InterPro" id="IPR000914">
    <property type="entry name" value="SBP_5_dom"/>
</dbReference>
<dbReference type="InterPro" id="IPR030678">
    <property type="entry name" value="Peptide/Ni-bd"/>
</dbReference>
<feature type="chain" id="PRO_5021409577" evidence="4">
    <location>
        <begin position="27"/>
        <end position="533"/>
    </location>
</feature>
<dbReference type="PROSITE" id="PS01040">
    <property type="entry name" value="SBP_BACTERIAL_5"/>
    <property type="match status" value="1"/>
</dbReference>
<dbReference type="PANTHER" id="PTHR30290">
    <property type="entry name" value="PERIPLASMIC BINDING COMPONENT OF ABC TRANSPORTER"/>
    <property type="match status" value="1"/>
</dbReference>
<evidence type="ECO:0000256" key="1">
    <source>
        <dbReference type="ARBA" id="ARBA00004418"/>
    </source>
</evidence>
<gene>
    <name evidence="6" type="ORF">FJU08_15010</name>
</gene>
<comment type="subcellular location">
    <subcellularLocation>
        <location evidence="1">Periplasm</location>
    </subcellularLocation>
</comment>
<feature type="signal peptide" evidence="4">
    <location>
        <begin position="1"/>
        <end position="26"/>
    </location>
</feature>
<keyword evidence="3 4" id="KW-0732">Signal</keyword>
<evidence type="ECO:0000256" key="3">
    <source>
        <dbReference type="ARBA" id="ARBA00022729"/>
    </source>
</evidence>
<feature type="domain" description="Solute-binding protein family 5" evidence="5">
    <location>
        <begin position="78"/>
        <end position="444"/>
    </location>
</feature>
<comment type="similarity">
    <text evidence="2">Belongs to the bacterial solute-binding protein 5 family.</text>
</comment>
<dbReference type="GO" id="GO:0015833">
    <property type="term" value="P:peptide transport"/>
    <property type="evidence" value="ECO:0007669"/>
    <property type="project" value="TreeGrafter"/>
</dbReference>
<dbReference type="GO" id="GO:0043190">
    <property type="term" value="C:ATP-binding cassette (ABC) transporter complex"/>
    <property type="evidence" value="ECO:0007669"/>
    <property type="project" value="InterPro"/>
</dbReference>
<evidence type="ECO:0000259" key="5">
    <source>
        <dbReference type="Pfam" id="PF00496"/>
    </source>
</evidence>
<dbReference type="InterPro" id="IPR023765">
    <property type="entry name" value="SBP_5_CS"/>
</dbReference>
<evidence type="ECO:0000313" key="6">
    <source>
        <dbReference type="EMBL" id="TPW29158.1"/>
    </source>
</evidence>
<dbReference type="OrthoDB" id="8144963at2"/>